<protein>
    <submittedName>
        <fullName evidence="1">Uncharacterized protein</fullName>
    </submittedName>
</protein>
<sequence>MWLAKRDDDRWAKVRLTPHEAWAARLVLEDPDIITCRTWKSYGNTTTHIAINEDRFLELMVEATNIPE</sequence>
<dbReference type="EMBL" id="FWWU01000011">
    <property type="protein sequence ID" value="SMB97416.1"/>
    <property type="molecule type" value="Genomic_DNA"/>
</dbReference>
<accession>A0A1W1VVQ5</accession>
<name>A0A1W1VVQ5_9DEIO</name>
<dbReference type="Proteomes" id="UP000192582">
    <property type="component" value="Unassembled WGS sequence"/>
</dbReference>
<proteinExistence type="predicted"/>
<gene>
    <name evidence="1" type="ORF">SAMN00790413_05935</name>
</gene>
<organism evidence="1 2">
    <name type="scientific">Deinococcus hopiensis KR-140</name>
    <dbReference type="NCBI Taxonomy" id="695939"/>
    <lineage>
        <taxon>Bacteria</taxon>
        <taxon>Thermotogati</taxon>
        <taxon>Deinococcota</taxon>
        <taxon>Deinococci</taxon>
        <taxon>Deinococcales</taxon>
        <taxon>Deinococcaceae</taxon>
        <taxon>Deinococcus</taxon>
    </lineage>
</organism>
<dbReference type="RefSeq" id="WP_084051295.1">
    <property type="nucleotide sequence ID" value="NZ_FWWU01000011.1"/>
</dbReference>
<reference evidence="1 2" key="1">
    <citation type="submission" date="2017-04" db="EMBL/GenBank/DDBJ databases">
        <authorList>
            <person name="Afonso C.L."/>
            <person name="Miller P.J."/>
            <person name="Scott M.A."/>
            <person name="Spackman E."/>
            <person name="Goraichik I."/>
            <person name="Dimitrov K.M."/>
            <person name="Suarez D.L."/>
            <person name="Swayne D.E."/>
        </authorList>
    </citation>
    <scope>NUCLEOTIDE SEQUENCE [LARGE SCALE GENOMIC DNA]</scope>
    <source>
        <strain evidence="1 2">KR-140</strain>
    </source>
</reference>
<dbReference type="AlphaFoldDB" id="A0A1W1VVQ5"/>
<evidence type="ECO:0000313" key="2">
    <source>
        <dbReference type="Proteomes" id="UP000192582"/>
    </source>
</evidence>
<keyword evidence="2" id="KW-1185">Reference proteome</keyword>
<evidence type="ECO:0000313" key="1">
    <source>
        <dbReference type="EMBL" id="SMB97416.1"/>
    </source>
</evidence>